<keyword evidence="2" id="KW-0378">Hydrolase</keyword>
<dbReference type="Gene3D" id="3.20.20.80">
    <property type="entry name" value="Glycosidases"/>
    <property type="match status" value="1"/>
</dbReference>
<dbReference type="RefSeq" id="WP_249921878.1">
    <property type="nucleotide sequence ID" value="NZ_CP147244.1"/>
</dbReference>
<proteinExistence type="inferred from homology"/>
<evidence type="ECO:0000256" key="1">
    <source>
        <dbReference type="ARBA" id="ARBA00006285"/>
    </source>
</evidence>
<dbReference type="PANTHER" id="PTHR43678:SF1">
    <property type="entry name" value="BETA-N-ACETYLHEXOSAMINIDASE"/>
    <property type="match status" value="1"/>
</dbReference>
<feature type="domain" description="Glycoside hydrolase family 20 catalytic" evidence="3">
    <location>
        <begin position="112"/>
        <end position="404"/>
    </location>
</feature>
<evidence type="ECO:0000313" key="5">
    <source>
        <dbReference type="Proteomes" id="UP000194948"/>
    </source>
</evidence>
<evidence type="ECO:0000256" key="2">
    <source>
        <dbReference type="ARBA" id="ARBA00022801"/>
    </source>
</evidence>
<dbReference type="Proteomes" id="UP000194948">
    <property type="component" value="Chromosome"/>
</dbReference>
<name>A0AAQ3WBL3_9ENTE</name>
<dbReference type="PANTHER" id="PTHR43678">
    <property type="entry name" value="PUTATIVE (AFU_ORTHOLOGUE AFUA_2G00640)-RELATED"/>
    <property type="match status" value="1"/>
</dbReference>
<reference evidence="5" key="1">
    <citation type="submission" date="2017-05" db="EMBL/GenBank/DDBJ databases">
        <title>The Genome Sequence of EEnterococcus faecalis 9F2_4866.</title>
        <authorList>
            <consortium name="The Broad Institute Genomics Platform"/>
            <consortium name="The Broad Institute Genomic Center for Infectious Diseases"/>
            <person name="Earl A."/>
            <person name="Manson A."/>
            <person name="Schwartman J."/>
            <person name="Gilmore M."/>
            <person name="Abouelleil A."/>
            <person name="Cao P."/>
            <person name="Chapman S."/>
            <person name="Cusick C."/>
            <person name="Shea T."/>
            <person name="Young S."/>
            <person name="Neafsey D."/>
            <person name="Nusbaum C."/>
            <person name="Birren B."/>
        </authorList>
    </citation>
    <scope>NUCLEOTIDE SEQUENCE [LARGE SCALE GENOMIC DNA]</scope>
    <source>
        <strain evidence="5">7F3_DIV0205</strain>
    </source>
</reference>
<dbReference type="GO" id="GO:0005975">
    <property type="term" value="P:carbohydrate metabolic process"/>
    <property type="evidence" value="ECO:0007669"/>
    <property type="project" value="InterPro"/>
</dbReference>
<dbReference type="CDD" id="cd06564">
    <property type="entry name" value="GH20_DspB_LnbB-like"/>
    <property type="match status" value="1"/>
</dbReference>
<dbReference type="InterPro" id="IPR015883">
    <property type="entry name" value="Glyco_hydro_20_cat"/>
</dbReference>
<dbReference type="Pfam" id="PF00728">
    <property type="entry name" value="Glyco_hydro_20"/>
    <property type="match status" value="1"/>
</dbReference>
<reference evidence="4 5" key="2">
    <citation type="submission" date="2024-03" db="EMBL/GenBank/DDBJ databases">
        <title>The Genome Sequence of Enterococcus sp. DIV0205d.</title>
        <authorList>
            <consortium name="The Broad Institute Genomics Platform"/>
            <consortium name="The Broad Institute Microbial Omics Core"/>
            <consortium name="The Broad Institute Genomic Center for Infectious Diseases"/>
            <person name="Earl A."/>
            <person name="Manson A."/>
            <person name="Gilmore M."/>
            <person name="Schwartman J."/>
            <person name="Shea T."/>
            <person name="Abouelleil A."/>
            <person name="Cao P."/>
            <person name="Chapman S."/>
            <person name="Cusick C."/>
            <person name="Young S."/>
            <person name="Neafsey D."/>
            <person name="Nusbaum C."/>
            <person name="Birren B."/>
        </authorList>
    </citation>
    <scope>NUCLEOTIDE SEQUENCE [LARGE SCALE GENOMIC DNA]</scope>
    <source>
        <strain evidence="4 5">7F3_DIV0205</strain>
    </source>
</reference>
<keyword evidence="5" id="KW-1185">Reference proteome</keyword>
<evidence type="ECO:0000259" key="3">
    <source>
        <dbReference type="Pfam" id="PF00728"/>
    </source>
</evidence>
<dbReference type="InterPro" id="IPR052764">
    <property type="entry name" value="GH20_Enzymes"/>
</dbReference>
<gene>
    <name evidence="4" type="ORF">A5821_002764</name>
</gene>
<dbReference type="EMBL" id="CP147244">
    <property type="protein sequence ID" value="WYK01627.1"/>
    <property type="molecule type" value="Genomic_DNA"/>
</dbReference>
<comment type="similarity">
    <text evidence="1">Belongs to the glycosyl hydrolase 20 family.</text>
</comment>
<protein>
    <submittedName>
        <fullName evidence="4">Hexosaminidase</fullName>
    </submittedName>
</protein>
<dbReference type="SUPFAM" id="SSF51445">
    <property type="entry name" value="(Trans)glycosidases"/>
    <property type="match status" value="1"/>
</dbReference>
<evidence type="ECO:0000313" key="4">
    <source>
        <dbReference type="EMBL" id="WYK01627.1"/>
    </source>
</evidence>
<dbReference type="AlphaFoldDB" id="A0AAQ3WBL3"/>
<sequence>MKHDSVTRLFKLQTIYFYMDQTFETEQEKIAYLYLRLLNKKISFIKTIEKADVIVRFSSEAKNSFVIEAAEQIVVQASGQVTAFRGVMYLAKQLRTGVEITSGKFSEIVSERIVMIDIGRKYFSPEGLYRIIEEMALYGCNFLQLHFSENNGFRIESLRYPELVSDECLSIAEVEELIRYAAYLSIEIIPDIDTPGHMEHLLKAYPEWQLSIQEEDGRIDKIPSALDITNPQAVSFVLSLYEEYLQLFSDSRYFHIGGDEFVVFDQMECYPALAKNGVGEFESYINTVADFVRNHGFIPRVWNDAFFRKNQSSTLTKNVEITYWTRWQKEMAPVHTFLDEGYTVINFNDNYLYYVLGENAGYTYPTTEKIKENWYPDLFASHQLISPTKRQQLKGAALAVWCDKPEAKEEEEIVIELMKLMEGFSFHFYRSE</sequence>
<organism evidence="4 5">
    <name type="scientific">Candidatus Enterococcus palustris</name>
    <dbReference type="NCBI Taxonomy" id="1834189"/>
    <lineage>
        <taxon>Bacteria</taxon>
        <taxon>Bacillati</taxon>
        <taxon>Bacillota</taxon>
        <taxon>Bacilli</taxon>
        <taxon>Lactobacillales</taxon>
        <taxon>Enterococcaceae</taxon>
        <taxon>Enterococcus</taxon>
    </lineage>
</organism>
<dbReference type="GO" id="GO:0004563">
    <property type="term" value="F:beta-N-acetylhexosaminidase activity"/>
    <property type="evidence" value="ECO:0007669"/>
    <property type="project" value="UniProtKB-ARBA"/>
</dbReference>
<dbReference type="InterPro" id="IPR017853">
    <property type="entry name" value="GH"/>
</dbReference>
<accession>A0AAQ3WBL3</accession>